<name>A0A9X1K394_9RHOB</name>
<keyword evidence="14" id="KW-1185">Reference proteome</keyword>
<reference evidence="13" key="1">
    <citation type="submission" date="2021-07" db="EMBL/GenBank/DDBJ databases">
        <title>Roseobacter insulae sp. nov., isolated from a tidal flat.</title>
        <authorList>
            <person name="Park S."/>
            <person name="Yoon J.-H."/>
        </authorList>
    </citation>
    <scope>NUCLEOTIDE SEQUENCE</scope>
    <source>
        <strain evidence="13">YSTF-M11</strain>
    </source>
</reference>
<feature type="domain" description="Cytochrome c" evidence="12">
    <location>
        <begin position="67"/>
        <end position="166"/>
    </location>
</feature>
<organism evidence="13 14">
    <name type="scientific">Roseobacter insulae</name>
    <dbReference type="NCBI Taxonomy" id="2859783"/>
    <lineage>
        <taxon>Bacteria</taxon>
        <taxon>Pseudomonadati</taxon>
        <taxon>Pseudomonadota</taxon>
        <taxon>Alphaproteobacteria</taxon>
        <taxon>Rhodobacterales</taxon>
        <taxon>Roseobacteraceae</taxon>
        <taxon>Roseobacter</taxon>
    </lineage>
</organism>
<evidence type="ECO:0000313" key="14">
    <source>
        <dbReference type="Proteomes" id="UP001138661"/>
    </source>
</evidence>
<keyword evidence="5" id="KW-0812">Transmembrane</keyword>
<accession>A0A9X1K394</accession>
<keyword evidence="7" id="KW-0249">Electron transport</keyword>
<dbReference type="GO" id="GO:0005886">
    <property type="term" value="C:plasma membrane"/>
    <property type="evidence" value="ECO:0007669"/>
    <property type="project" value="UniProtKB-SubCell"/>
</dbReference>
<keyword evidence="9 11" id="KW-0408">Iron</keyword>
<proteinExistence type="predicted"/>
<evidence type="ECO:0000256" key="5">
    <source>
        <dbReference type="ARBA" id="ARBA00022692"/>
    </source>
</evidence>
<dbReference type="RefSeq" id="WP_219504742.1">
    <property type="nucleotide sequence ID" value="NZ_JAHXDN010000004.1"/>
</dbReference>
<dbReference type="EMBL" id="JAHXDN010000004">
    <property type="protein sequence ID" value="MBW4709348.1"/>
    <property type="molecule type" value="Genomic_DNA"/>
</dbReference>
<dbReference type="GO" id="GO:0009055">
    <property type="term" value="F:electron transfer activity"/>
    <property type="evidence" value="ECO:0007669"/>
    <property type="project" value="InterPro"/>
</dbReference>
<dbReference type="Pfam" id="PF00034">
    <property type="entry name" value="Cytochrom_C"/>
    <property type="match status" value="1"/>
</dbReference>
<evidence type="ECO:0000259" key="12">
    <source>
        <dbReference type="PROSITE" id="PS51007"/>
    </source>
</evidence>
<sequence length="167" mass="17807">MFDTMTFTKAAGGICGALLVFLLGKWAAEELYHMESHGEAAYVIEVEGGEEVAEVEEVDFATVLASADVEKGANVFRKCSACHKLVDGENGTGPHLYGIVGRDKGSVSGFNYSDTLASMEGDWTPENLSGFLEKPSSYAAGTSMSFSGLKKVEDRANVIAYLDSLTN</sequence>
<evidence type="ECO:0000256" key="4">
    <source>
        <dbReference type="ARBA" id="ARBA00022617"/>
    </source>
</evidence>
<comment type="caution">
    <text evidence="13">The sequence shown here is derived from an EMBL/GenBank/DDBJ whole genome shotgun (WGS) entry which is preliminary data.</text>
</comment>
<evidence type="ECO:0000256" key="7">
    <source>
        <dbReference type="ARBA" id="ARBA00022982"/>
    </source>
</evidence>
<keyword evidence="2" id="KW-0813">Transport</keyword>
<evidence type="ECO:0000256" key="3">
    <source>
        <dbReference type="ARBA" id="ARBA00022475"/>
    </source>
</evidence>
<dbReference type="Proteomes" id="UP001138661">
    <property type="component" value="Unassembled WGS sequence"/>
</dbReference>
<dbReference type="AlphaFoldDB" id="A0A9X1K394"/>
<evidence type="ECO:0000256" key="6">
    <source>
        <dbReference type="ARBA" id="ARBA00022723"/>
    </source>
</evidence>
<evidence type="ECO:0000256" key="11">
    <source>
        <dbReference type="PROSITE-ProRule" id="PRU00433"/>
    </source>
</evidence>
<dbReference type="PROSITE" id="PS51007">
    <property type="entry name" value="CYTC"/>
    <property type="match status" value="1"/>
</dbReference>
<evidence type="ECO:0000256" key="9">
    <source>
        <dbReference type="ARBA" id="ARBA00023004"/>
    </source>
</evidence>
<evidence type="ECO:0000256" key="8">
    <source>
        <dbReference type="ARBA" id="ARBA00022989"/>
    </source>
</evidence>
<keyword evidence="3" id="KW-1003">Cell membrane</keyword>
<evidence type="ECO:0000256" key="10">
    <source>
        <dbReference type="ARBA" id="ARBA00023136"/>
    </source>
</evidence>
<keyword evidence="4 11" id="KW-0349">Heme</keyword>
<dbReference type="InterPro" id="IPR002327">
    <property type="entry name" value="Cyt_c_1A/1B"/>
</dbReference>
<protein>
    <submittedName>
        <fullName evidence="13">Cytochrome c family protein</fullName>
    </submittedName>
</protein>
<keyword evidence="6 11" id="KW-0479">Metal-binding</keyword>
<dbReference type="InterPro" id="IPR009056">
    <property type="entry name" value="Cyt_c-like_dom"/>
</dbReference>
<evidence type="ECO:0000256" key="1">
    <source>
        <dbReference type="ARBA" id="ARBA00004162"/>
    </source>
</evidence>
<keyword evidence="10" id="KW-0472">Membrane</keyword>
<comment type="subcellular location">
    <subcellularLocation>
        <location evidence="1">Cell membrane</location>
        <topology evidence="1">Single-pass membrane protein</topology>
    </subcellularLocation>
</comment>
<dbReference type="GO" id="GO:0046872">
    <property type="term" value="F:metal ion binding"/>
    <property type="evidence" value="ECO:0007669"/>
    <property type="project" value="UniProtKB-KW"/>
</dbReference>
<evidence type="ECO:0000256" key="2">
    <source>
        <dbReference type="ARBA" id="ARBA00022448"/>
    </source>
</evidence>
<dbReference type="GO" id="GO:0020037">
    <property type="term" value="F:heme binding"/>
    <property type="evidence" value="ECO:0007669"/>
    <property type="project" value="InterPro"/>
</dbReference>
<keyword evidence="8" id="KW-1133">Transmembrane helix</keyword>
<gene>
    <name evidence="13" type="ORF">KX928_16270</name>
</gene>
<dbReference type="FunFam" id="1.10.760.10:FF:000026">
    <property type="entry name" value="Cytochrome C, membrane-bound"/>
    <property type="match status" value="1"/>
</dbReference>
<dbReference type="PANTHER" id="PTHR11961">
    <property type="entry name" value="CYTOCHROME C"/>
    <property type="match status" value="1"/>
</dbReference>
<evidence type="ECO:0000313" key="13">
    <source>
        <dbReference type="EMBL" id="MBW4709348.1"/>
    </source>
</evidence>